<keyword evidence="10 11" id="KW-0472">Membrane</keyword>
<name>A0A6H1PB08_PRIMG</name>
<accession>A0A6H1PB08</accession>
<dbReference type="InterPro" id="IPR036097">
    <property type="entry name" value="HisK_dim/P_sf"/>
</dbReference>
<dbReference type="CDD" id="cd00082">
    <property type="entry name" value="HisKA"/>
    <property type="match status" value="1"/>
</dbReference>
<evidence type="ECO:0000256" key="11">
    <source>
        <dbReference type="SAM" id="Phobius"/>
    </source>
</evidence>
<dbReference type="InterPro" id="IPR003594">
    <property type="entry name" value="HATPase_dom"/>
</dbReference>
<comment type="subcellular location">
    <subcellularLocation>
        <location evidence="2">Cell membrane</location>
        <topology evidence="2">Multi-pass membrane protein</topology>
    </subcellularLocation>
</comment>
<dbReference type="FunFam" id="1.10.287.130:FF:000001">
    <property type="entry name" value="Two-component sensor histidine kinase"/>
    <property type="match status" value="1"/>
</dbReference>
<dbReference type="CDD" id="cd00075">
    <property type="entry name" value="HATPase"/>
    <property type="match status" value="1"/>
</dbReference>
<proteinExistence type="predicted"/>
<dbReference type="Proteomes" id="UP000501868">
    <property type="component" value="Chromosome"/>
</dbReference>
<dbReference type="Pfam" id="PF02518">
    <property type="entry name" value="HATPase_c"/>
    <property type="match status" value="1"/>
</dbReference>
<dbReference type="InterPro" id="IPR036890">
    <property type="entry name" value="HATPase_C_sf"/>
</dbReference>
<dbReference type="Gene3D" id="3.30.565.10">
    <property type="entry name" value="Histidine kinase-like ATPase, C-terminal domain"/>
    <property type="match status" value="1"/>
</dbReference>
<reference evidence="13 14" key="2">
    <citation type="submission" date="2020-04" db="EMBL/GenBank/DDBJ databases">
        <authorList>
            <person name="Fomenkov A."/>
            <person name="Anton B.P."/>
            <person name="Roberts R.J."/>
        </authorList>
    </citation>
    <scope>NUCLEOTIDE SEQUENCE [LARGE SCALE GENOMIC DNA]</scope>
    <source>
        <strain evidence="13 14">S2</strain>
    </source>
</reference>
<keyword evidence="4" id="KW-0597">Phosphoprotein</keyword>
<feature type="transmembrane region" description="Helical" evidence="11">
    <location>
        <begin position="6"/>
        <end position="26"/>
    </location>
</feature>
<evidence type="ECO:0000256" key="3">
    <source>
        <dbReference type="ARBA" id="ARBA00012438"/>
    </source>
</evidence>
<evidence type="ECO:0000256" key="2">
    <source>
        <dbReference type="ARBA" id="ARBA00004651"/>
    </source>
</evidence>
<feature type="domain" description="Histidine kinase" evidence="12">
    <location>
        <begin position="218"/>
        <end position="436"/>
    </location>
</feature>
<dbReference type="PRINTS" id="PR00344">
    <property type="entry name" value="BCTRLSENSOR"/>
</dbReference>
<sequence length="438" mass="49524">MYGGLLMLFLIFFIAIVYIVLHVVILNNQERELQSLVNQEANFIESYLLKNEQNDLKGMDDQELVFAGVNQFFYYVVNSKGEIIMGNESNPRLRSDLLQLINGRFQNEREIRKETLHDEGNSNGRGMKGGFHPREAPKDIRLMITSRAIYDKGQFIGQLYVGKDITFTYQLFHSLLLILIAIGILFLGVAIYMSVVMSKKAMIPISGAFTRQREFVADASHELRTPLSVLLSSIDAVEMTIEPQQIAMVEKIFSNMRQEVRRMTHLVSDLLTLARSDSNTIQLSLETYDFRPQAETAIESVRPLAVSKQITLHLNTLGSLITVGDPQRLSQLLYILLDNAIKYTPQGGEVKLSLSIVGQQLCISVQDTGIGIRPEDCQRIFERFYRSDKSRSRQMGGHGLGLSIAKWIVETHKGTIKVSSELGKGSTFMIHIPLVYKE</sequence>
<evidence type="ECO:0000256" key="4">
    <source>
        <dbReference type="ARBA" id="ARBA00022553"/>
    </source>
</evidence>
<evidence type="ECO:0000259" key="12">
    <source>
        <dbReference type="PROSITE" id="PS50109"/>
    </source>
</evidence>
<dbReference type="SMART" id="SM00388">
    <property type="entry name" value="HisKA"/>
    <property type="match status" value="1"/>
</dbReference>
<dbReference type="SUPFAM" id="SSF55874">
    <property type="entry name" value="ATPase domain of HSP90 chaperone/DNA topoisomerase II/histidine kinase"/>
    <property type="match status" value="1"/>
</dbReference>
<comment type="catalytic activity">
    <reaction evidence="1">
        <text>ATP + protein L-histidine = ADP + protein N-phospho-L-histidine.</text>
        <dbReference type="EC" id="2.7.13.3"/>
    </reaction>
</comment>
<dbReference type="SMART" id="SM00387">
    <property type="entry name" value="HATPase_c"/>
    <property type="match status" value="1"/>
</dbReference>
<evidence type="ECO:0000256" key="6">
    <source>
        <dbReference type="ARBA" id="ARBA00022741"/>
    </source>
</evidence>
<dbReference type="GO" id="GO:0016036">
    <property type="term" value="P:cellular response to phosphate starvation"/>
    <property type="evidence" value="ECO:0007669"/>
    <property type="project" value="TreeGrafter"/>
</dbReference>
<dbReference type="InterPro" id="IPR004358">
    <property type="entry name" value="Sig_transdc_His_kin-like_C"/>
</dbReference>
<evidence type="ECO:0000256" key="1">
    <source>
        <dbReference type="ARBA" id="ARBA00000085"/>
    </source>
</evidence>
<keyword evidence="11" id="KW-1133">Transmembrane helix</keyword>
<keyword evidence="7" id="KW-0418">Kinase</keyword>
<evidence type="ECO:0000313" key="14">
    <source>
        <dbReference type="Proteomes" id="UP000501868"/>
    </source>
</evidence>
<feature type="transmembrane region" description="Helical" evidence="11">
    <location>
        <begin position="175"/>
        <end position="195"/>
    </location>
</feature>
<keyword evidence="8" id="KW-0067">ATP-binding</keyword>
<dbReference type="PROSITE" id="PS50109">
    <property type="entry name" value="HIS_KIN"/>
    <property type="match status" value="1"/>
</dbReference>
<keyword evidence="5" id="KW-0808">Transferase</keyword>
<gene>
    <name evidence="13" type="ORF">HFZ78_06060</name>
</gene>
<evidence type="ECO:0000256" key="7">
    <source>
        <dbReference type="ARBA" id="ARBA00022777"/>
    </source>
</evidence>
<evidence type="ECO:0000256" key="5">
    <source>
        <dbReference type="ARBA" id="ARBA00022679"/>
    </source>
</evidence>
<evidence type="ECO:0000256" key="8">
    <source>
        <dbReference type="ARBA" id="ARBA00022840"/>
    </source>
</evidence>
<dbReference type="AlphaFoldDB" id="A0A6H1PB08"/>
<dbReference type="EMBL" id="CP051128">
    <property type="protein sequence ID" value="QIZ10804.1"/>
    <property type="molecule type" value="Genomic_DNA"/>
</dbReference>
<dbReference type="InterPro" id="IPR003661">
    <property type="entry name" value="HisK_dim/P_dom"/>
</dbReference>
<dbReference type="EC" id="2.7.13.3" evidence="3"/>
<dbReference type="InterPro" id="IPR005467">
    <property type="entry name" value="His_kinase_dom"/>
</dbReference>
<dbReference type="Pfam" id="PF00512">
    <property type="entry name" value="HisKA"/>
    <property type="match status" value="1"/>
</dbReference>
<protein>
    <recommendedName>
        <fullName evidence="3">histidine kinase</fullName>
        <ecNumber evidence="3">2.7.13.3</ecNumber>
    </recommendedName>
</protein>
<dbReference type="GO" id="GO:0000155">
    <property type="term" value="F:phosphorelay sensor kinase activity"/>
    <property type="evidence" value="ECO:0007669"/>
    <property type="project" value="InterPro"/>
</dbReference>
<evidence type="ECO:0000313" key="13">
    <source>
        <dbReference type="EMBL" id="QIZ10804.1"/>
    </source>
</evidence>
<reference evidence="13 14" key="1">
    <citation type="submission" date="2020-04" db="EMBL/GenBank/DDBJ databases">
        <title>Genome-Wide Identification of 5-Methylcytosine Sites in Bacterial Genomes By High-Throughput Sequencing of MspJI Restriction Fragments.</title>
        <authorList>
            <person name="Wu V."/>
        </authorList>
    </citation>
    <scope>NUCLEOTIDE SEQUENCE [LARGE SCALE GENOMIC DNA]</scope>
    <source>
        <strain evidence="13 14">S2</strain>
    </source>
</reference>
<dbReference type="PANTHER" id="PTHR45453">
    <property type="entry name" value="PHOSPHATE REGULON SENSOR PROTEIN PHOR"/>
    <property type="match status" value="1"/>
</dbReference>
<dbReference type="FunFam" id="3.30.565.10:FF:000006">
    <property type="entry name" value="Sensor histidine kinase WalK"/>
    <property type="match status" value="1"/>
</dbReference>
<evidence type="ECO:0000256" key="9">
    <source>
        <dbReference type="ARBA" id="ARBA00023012"/>
    </source>
</evidence>
<organism evidence="13 14">
    <name type="scientific">Priestia megaterium</name>
    <name type="common">Bacillus megaterium</name>
    <dbReference type="NCBI Taxonomy" id="1404"/>
    <lineage>
        <taxon>Bacteria</taxon>
        <taxon>Bacillati</taxon>
        <taxon>Bacillota</taxon>
        <taxon>Bacilli</taxon>
        <taxon>Bacillales</taxon>
        <taxon>Bacillaceae</taxon>
        <taxon>Priestia</taxon>
    </lineage>
</organism>
<dbReference type="PANTHER" id="PTHR45453:SF1">
    <property type="entry name" value="PHOSPHATE REGULON SENSOR PROTEIN PHOR"/>
    <property type="match status" value="1"/>
</dbReference>
<dbReference type="Gene3D" id="1.10.287.130">
    <property type="match status" value="1"/>
</dbReference>
<dbReference type="GO" id="GO:0005886">
    <property type="term" value="C:plasma membrane"/>
    <property type="evidence" value="ECO:0007669"/>
    <property type="project" value="UniProtKB-SubCell"/>
</dbReference>
<keyword evidence="6" id="KW-0547">Nucleotide-binding</keyword>
<dbReference type="SUPFAM" id="SSF47384">
    <property type="entry name" value="Homodimeric domain of signal transducing histidine kinase"/>
    <property type="match status" value="1"/>
</dbReference>
<dbReference type="GO" id="GO:0005524">
    <property type="term" value="F:ATP binding"/>
    <property type="evidence" value="ECO:0007669"/>
    <property type="project" value="UniProtKB-KW"/>
</dbReference>
<dbReference type="GO" id="GO:0004721">
    <property type="term" value="F:phosphoprotein phosphatase activity"/>
    <property type="evidence" value="ECO:0007669"/>
    <property type="project" value="TreeGrafter"/>
</dbReference>
<keyword evidence="9" id="KW-0902">Two-component regulatory system</keyword>
<evidence type="ECO:0000256" key="10">
    <source>
        <dbReference type="ARBA" id="ARBA00023136"/>
    </source>
</evidence>
<dbReference type="InterPro" id="IPR050351">
    <property type="entry name" value="BphY/WalK/GraS-like"/>
</dbReference>
<keyword evidence="11" id="KW-0812">Transmembrane</keyword>